<sequence>MNSFKNRIIRAAMLDVNLYEEVEADKGAMGQAMGIVVLSSIAAGVGLIERGGLSGIFTGTIASLFGWYVWAYLTYFIGTKFLSEPQTKADHGELLRTIGFSSSPGLIRVLGIIPGLGEVVFFTAAIWMLVAMVIAVRQALDYNSTLRAVGVCVIGWVTQILILMLLFSILGGGAKPV</sequence>
<comment type="subcellular location">
    <subcellularLocation>
        <location evidence="1">Membrane</location>
        <topology evidence="1">Multi-pass membrane protein</topology>
    </subcellularLocation>
</comment>
<evidence type="ECO:0000256" key="5">
    <source>
        <dbReference type="SAM" id="Phobius"/>
    </source>
</evidence>
<keyword evidence="2 5" id="KW-0812">Transmembrane</keyword>
<protein>
    <recommendedName>
        <fullName evidence="6">Yip1 domain-containing protein</fullName>
    </recommendedName>
</protein>
<evidence type="ECO:0000256" key="3">
    <source>
        <dbReference type="ARBA" id="ARBA00022989"/>
    </source>
</evidence>
<organism evidence="7">
    <name type="scientific">marine metagenome</name>
    <dbReference type="NCBI Taxonomy" id="408172"/>
    <lineage>
        <taxon>unclassified sequences</taxon>
        <taxon>metagenomes</taxon>
        <taxon>ecological metagenomes</taxon>
    </lineage>
</organism>
<evidence type="ECO:0000256" key="2">
    <source>
        <dbReference type="ARBA" id="ARBA00022692"/>
    </source>
</evidence>
<evidence type="ECO:0000313" key="7">
    <source>
        <dbReference type="EMBL" id="SVE11148.1"/>
    </source>
</evidence>
<dbReference type="GO" id="GO:0016020">
    <property type="term" value="C:membrane"/>
    <property type="evidence" value="ECO:0007669"/>
    <property type="project" value="UniProtKB-SubCell"/>
</dbReference>
<evidence type="ECO:0000256" key="4">
    <source>
        <dbReference type="ARBA" id="ARBA00023136"/>
    </source>
</evidence>
<name>A0A383AVG9_9ZZZZ</name>
<keyword evidence="3 5" id="KW-1133">Transmembrane helix</keyword>
<feature type="transmembrane region" description="Helical" evidence="5">
    <location>
        <begin position="119"/>
        <end position="136"/>
    </location>
</feature>
<dbReference type="InterPro" id="IPR006977">
    <property type="entry name" value="Yip1_dom"/>
</dbReference>
<feature type="transmembrane region" description="Helical" evidence="5">
    <location>
        <begin position="54"/>
        <end position="73"/>
    </location>
</feature>
<feature type="transmembrane region" description="Helical" evidence="5">
    <location>
        <begin position="148"/>
        <end position="170"/>
    </location>
</feature>
<proteinExistence type="predicted"/>
<keyword evidence="4 5" id="KW-0472">Membrane</keyword>
<dbReference type="AlphaFoldDB" id="A0A383AVG9"/>
<dbReference type="EMBL" id="UINC01194857">
    <property type="protein sequence ID" value="SVE11148.1"/>
    <property type="molecule type" value="Genomic_DNA"/>
</dbReference>
<dbReference type="Pfam" id="PF04893">
    <property type="entry name" value="Yip1"/>
    <property type="match status" value="1"/>
</dbReference>
<accession>A0A383AVG9</accession>
<gene>
    <name evidence="7" type="ORF">METZ01_LOCUS464002</name>
</gene>
<feature type="domain" description="Yip1" evidence="6">
    <location>
        <begin position="46"/>
        <end position="165"/>
    </location>
</feature>
<reference evidence="7" key="1">
    <citation type="submission" date="2018-05" db="EMBL/GenBank/DDBJ databases">
        <authorList>
            <person name="Lanie J.A."/>
            <person name="Ng W.-L."/>
            <person name="Kazmierczak K.M."/>
            <person name="Andrzejewski T.M."/>
            <person name="Davidsen T.M."/>
            <person name="Wayne K.J."/>
            <person name="Tettelin H."/>
            <person name="Glass J.I."/>
            <person name="Rusch D."/>
            <person name="Podicherti R."/>
            <person name="Tsui H.-C.T."/>
            <person name="Winkler M.E."/>
        </authorList>
    </citation>
    <scope>NUCLEOTIDE SEQUENCE</scope>
</reference>
<evidence type="ECO:0000256" key="1">
    <source>
        <dbReference type="ARBA" id="ARBA00004141"/>
    </source>
</evidence>
<evidence type="ECO:0000259" key="6">
    <source>
        <dbReference type="Pfam" id="PF04893"/>
    </source>
</evidence>